<evidence type="ECO:0000313" key="3">
    <source>
        <dbReference type="Proteomes" id="UP000054350"/>
    </source>
</evidence>
<accession>A0A0L0SK93</accession>
<evidence type="ECO:0008006" key="4">
    <source>
        <dbReference type="Google" id="ProtNLM"/>
    </source>
</evidence>
<evidence type="ECO:0000256" key="1">
    <source>
        <dbReference type="SAM" id="MobiDB-lite"/>
    </source>
</evidence>
<dbReference type="Proteomes" id="UP000054350">
    <property type="component" value="Unassembled WGS sequence"/>
</dbReference>
<name>A0A0L0SK93_ALLM3</name>
<protein>
    <recommendedName>
        <fullName evidence="4">RRM domain-containing protein</fullName>
    </recommendedName>
</protein>
<dbReference type="AlphaFoldDB" id="A0A0L0SK93"/>
<organism evidence="2 3">
    <name type="scientific">Allomyces macrogynus (strain ATCC 38327)</name>
    <name type="common">Allomyces javanicus var. macrogynus</name>
    <dbReference type="NCBI Taxonomy" id="578462"/>
    <lineage>
        <taxon>Eukaryota</taxon>
        <taxon>Fungi</taxon>
        <taxon>Fungi incertae sedis</taxon>
        <taxon>Blastocladiomycota</taxon>
        <taxon>Blastocladiomycetes</taxon>
        <taxon>Blastocladiales</taxon>
        <taxon>Blastocladiaceae</taxon>
        <taxon>Allomyces</taxon>
    </lineage>
</organism>
<evidence type="ECO:0000313" key="2">
    <source>
        <dbReference type="EMBL" id="KNE62825.1"/>
    </source>
</evidence>
<feature type="compositionally biased region" description="Basic residues" evidence="1">
    <location>
        <begin position="286"/>
        <end position="327"/>
    </location>
</feature>
<proteinExistence type="predicted"/>
<reference evidence="2 3" key="1">
    <citation type="submission" date="2009-11" db="EMBL/GenBank/DDBJ databases">
        <title>Annotation of Allomyces macrogynus ATCC 38327.</title>
        <authorList>
            <consortium name="The Broad Institute Genome Sequencing Platform"/>
            <person name="Russ C."/>
            <person name="Cuomo C."/>
            <person name="Burger G."/>
            <person name="Gray M.W."/>
            <person name="Holland P.W.H."/>
            <person name="King N."/>
            <person name="Lang F.B.F."/>
            <person name="Roger A.J."/>
            <person name="Ruiz-Trillo I."/>
            <person name="Young S.K."/>
            <person name="Zeng Q."/>
            <person name="Gargeya S."/>
            <person name="Fitzgerald M."/>
            <person name="Haas B."/>
            <person name="Abouelleil A."/>
            <person name="Alvarado L."/>
            <person name="Arachchi H.M."/>
            <person name="Berlin A."/>
            <person name="Chapman S.B."/>
            <person name="Gearin G."/>
            <person name="Goldberg J."/>
            <person name="Griggs A."/>
            <person name="Gujja S."/>
            <person name="Hansen M."/>
            <person name="Heiman D."/>
            <person name="Howarth C."/>
            <person name="Larimer J."/>
            <person name="Lui A."/>
            <person name="MacDonald P.J.P."/>
            <person name="McCowen C."/>
            <person name="Montmayeur A."/>
            <person name="Murphy C."/>
            <person name="Neiman D."/>
            <person name="Pearson M."/>
            <person name="Priest M."/>
            <person name="Roberts A."/>
            <person name="Saif S."/>
            <person name="Shea T."/>
            <person name="Sisk P."/>
            <person name="Stolte C."/>
            <person name="Sykes S."/>
            <person name="Wortman J."/>
            <person name="Nusbaum C."/>
            <person name="Birren B."/>
        </authorList>
    </citation>
    <scope>NUCLEOTIDE SEQUENCE [LARGE SCALE GENOMIC DNA]</scope>
    <source>
        <strain evidence="2 3">ATCC 38327</strain>
    </source>
</reference>
<keyword evidence="3" id="KW-1185">Reference proteome</keyword>
<dbReference type="EMBL" id="GG745341">
    <property type="protein sequence ID" value="KNE62825.1"/>
    <property type="molecule type" value="Genomic_DNA"/>
</dbReference>
<gene>
    <name evidence="2" type="ORF">AMAG_08002</name>
</gene>
<reference evidence="3" key="2">
    <citation type="submission" date="2009-11" db="EMBL/GenBank/DDBJ databases">
        <title>The Genome Sequence of Allomyces macrogynus strain ATCC 38327.</title>
        <authorList>
            <consortium name="The Broad Institute Genome Sequencing Platform"/>
            <person name="Russ C."/>
            <person name="Cuomo C."/>
            <person name="Shea T."/>
            <person name="Young S.K."/>
            <person name="Zeng Q."/>
            <person name="Koehrsen M."/>
            <person name="Haas B."/>
            <person name="Borodovsky M."/>
            <person name="Guigo R."/>
            <person name="Alvarado L."/>
            <person name="Berlin A."/>
            <person name="Borenstein D."/>
            <person name="Chen Z."/>
            <person name="Engels R."/>
            <person name="Freedman E."/>
            <person name="Gellesch M."/>
            <person name="Goldberg J."/>
            <person name="Griggs A."/>
            <person name="Gujja S."/>
            <person name="Heiman D."/>
            <person name="Hepburn T."/>
            <person name="Howarth C."/>
            <person name="Jen D."/>
            <person name="Larson L."/>
            <person name="Lewis B."/>
            <person name="Mehta T."/>
            <person name="Park D."/>
            <person name="Pearson M."/>
            <person name="Roberts A."/>
            <person name="Saif S."/>
            <person name="Shenoy N."/>
            <person name="Sisk P."/>
            <person name="Stolte C."/>
            <person name="Sykes S."/>
            <person name="Walk T."/>
            <person name="White J."/>
            <person name="Yandava C."/>
            <person name="Burger G."/>
            <person name="Gray M.W."/>
            <person name="Holland P.W.H."/>
            <person name="King N."/>
            <person name="Lang F.B.F."/>
            <person name="Roger A.J."/>
            <person name="Ruiz-Trillo I."/>
            <person name="Lander E."/>
            <person name="Nusbaum C."/>
        </authorList>
    </citation>
    <scope>NUCLEOTIDE SEQUENCE [LARGE SCALE GENOMIC DNA]</scope>
    <source>
        <strain evidence="3">ATCC 38327</strain>
    </source>
</reference>
<sequence length="558" mass="60774">MTSDHHSHQKRAFGTASASASLPQVHANVTTLPGASTSAPAPLFTAPGLAMSMMAPREATLAMRIRIVQPSPTAAGRVEVFEPTAAMDTATNGTAAHAVVPLSQYMSHVDSSWPVPVQLLLQQLVQLPASIANSVRAYGGDCILLGPPPEPAAAPAPELPAGSLMVADLASNPLFRALAQDKPALAQLLLNTLQQNSLPQLPQRSHPVHNHVLAPLSALPMPGTGQSFAAAGSIAANGESPHLIQDAAPRERSRSPRRTSDKKRRDDSSRARSSHDDYGGRSSRDKRSRTSTARGRSRRRSRSPSDRRSKRAKSRSRSRSPRPRYSPRPHPPSSPRRDLSSRLPSGPGAVHVLEFRIRNVPASDERGAQRIASLFRIPGATTELHHDPRRLEDGIRLIVTTDQLPETVVARVLSRSGFVFNGRMLTIEPVDPKWQRMAREVPLPEIYVILNIPPPGAVQTNALSRELERPGAWPFVDRVFAPVSGTSLFYGFLSVEQPRQPNMMLVHDGAVVYGQKIRVVRLDDPVAFFARIEHLFDKCMEIALADPDLRPLVDRKGA</sequence>
<feature type="compositionally biased region" description="Basic and acidic residues" evidence="1">
    <location>
        <begin position="263"/>
        <end position="285"/>
    </location>
</feature>
<dbReference type="VEuPathDB" id="FungiDB:AMAG_08002"/>
<feature type="region of interest" description="Disordered" evidence="1">
    <location>
        <begin position="243"/>
        <end position="347"/>
    </location>
</feature>